<dbReference type="Proteomes" id="UP000295611">
    <property type="component" value="Unassembled WGS sequence"/>
</dbReference>
<feature type="transmembrane region" description="Helical" evidence="1">
    <location>
        <begin position="237"/>
        <end position="256"/>
    </location>
</feature>
<feature type="transmembrane region" description="Helical" evidence="1">
    <location>
        <begin position="263"/>
        <end position="284"/>
    </location>
</feature>
<dbReference type="AlphaFoldDB" id="A0A4R7B711"/>
<evidence type="ECO:0000256" key="1">
    <source>
        <dbReference type="SAM" id="Phobius"/>
    </source>
</evidence>
<name>A0A4R7B711_9NEIS</name>
<dbReference type="InterPro" id="IPR026841">
    <property type="entry name" value="Aur1/Ipt1"/>
</dbReference>
<evidence type="ECO:0000313" key="3">
    <source>
        <dbReference type="EMBL" id="TDR80253.1"/>
    </source>
</evidence>
<feature type="domain" description="Inositolphosphotransferase Aur1/Ipt1" evidence="2">
    <location>
        <begin position="121"/>
        <end position="303"/>
    </location>
</feature>
<evidence type="ECO:0000313" key="4">
    <source>
        <dbReference type="Proteomes" id="UP000295611"/>
    </source>
</evidence>
<feature type="transmembrane region" description="Helical" evidence="1">
    <location>
        <begin position="180"/>
        <end position="198"/>
    </location>
</feature>
<accession>A0A4R7B711</accession>
<reference evidence="3 4" key="1">
    <citation type="submission" date="2019-03" db="EMBL/GenBank/DDBJ databases">
        <title>Genomic Encyclopedia of Type Strains, Phase III (KMG-III): the genomes of soil and plant-associated and newly described type strains.</title>
        <authorList>
            <person name="Whitman W."/>
        </authorList>
    </citation>
    <scope>NUCLEOTIDE SEQUENCE [LARGE SCALE GENOMIC DNA]</scope>
    <source>
        <strain evidence="3 4">CECT 8976</strain>
    </source>
</reference>
<dbReference type="OrthoDB" id="8967289at2"/>
<dbReference type="Pfam" id="PF14378">
    <property type="entry name" value="PAP2_3"/>
    <property type="match status" value="1"/>
</dbReference>
<comment type="caution">
    <text evidence="3">The sequence shown here is derived from an EMBL/GenBank/DDBJ whole genome shotgun (WGS) entry which is preliminary data.</text>
</comment>
<feature type="transmembrane region" description="Helical" evidence="1">
    <location>
        <begin position="148"/>
        <end position="168"/>
    </location>
</feature>
<gene>
    <name evidence="3" type="ORF">DFP86_105108</name>
</gene>
<keyword evidence="4" id="KW-1185">Reference proteome</keyword>
<dbReference type="RefSeq" id="WP_133679693.1">
    <property type="nucleotide sequence ID" value="NZ_SNZP01000005.1"/>
</dbReference>
<organism evidence="3 4">
    <name type="scientific">Paludibacterium purpuratum</name>
    <dbReference type="NCBI Taxonomy" id="1144873"/>
    <lineage>
        <taxon>Bacteria</taxon>
        <taxon>Pseudomonadati</taxon>
        <taxon>Pseudomonadota</taxon>
        <taxon>Betaproteobacteria</taxon>
        <taxon>Neisseriales</taxon>
        <taxon>Chromobacteriaceae</taxon>
        <taxon>Paludibacterium</taxon>
    </lineage>
</organism>
<feature type="transmembrane region" description="Helical" evidence="1">
    <location>
        <begin position="86"/>
        <end position="109"/>
    </location>
</feature>
<dbReference type="InterPro" id="IPR036938">
    <property type="entry name" value="PAP2/HPO_sf"/>
</dbReference>
<dbReference type="SUPFAM" id="SSF48317">
    <property type="entry name" value="Acid phosphatase/Vanadium-dependent haloperoxidase"/>
    <property type="match status" value="1"/>
</dbReference>
<keyword evidence="1" id="KW-0812">Transmembrane</keyword>
<proteinExistence type="predicted"/>
<dbReference type="GO" id="GO:0016020">
    <property type="term" value="C:membrane"/>
    <property type="evidence" value="ECO:0007669"/>
    <property type="project" value="UniProtKB-SubCell"/>
</dbReference>
<dbReference type="Gene3D" id="1.20.144.10">
    <property type="entry name" value="Phosphatidic acid phosphatase type 2/haloperoxidase"/>
    <property type="match status" value="1"/>
</dbReference>
<sequence length="321" mass="36148">MFENTTPFRQATPWLLGLFMLIGMDYWLLPRVNCSIEPTGLACFALYMGGLLALTLLVLAAGELPNSLSRPSSRTFCKAMVFAKRFGYFQLAVIYVASAFKAIVVLSYVNIRAGAPAIDADLAHWDRLIHFDWLGYYRLLNSLPMLRAVLRATYASAPGQMSLLMFFLAITGHTQRMREMLALLLISSFISVVTVRFMPAQGTYYFYEVANQSARELTSQFLPLRTRPTYIIDFTNLQGLVSIPSFHTCMAIIFCYALRGWKWLFPVSLALNGAMLLSTPYYGGHYLVDMLAGAVLCAVLIWLSRLWFSTAPELRALRFAV</sequence>
<evidence type="ECO:0000259" key="2">
    <source>
        <dbReference type="Pfam" id="PF14378"/>
    </source>
</evidence>
<protein>
    <submittedName>
        <fullName evidence="3">PAP2 superfamily protein</fullName>
    </submittedName>
</protein>
<feature type="transmembrane region" description="Helical" evidence="1">
    <location>
        <begin position="12"/>
        <end position="29"/>
    </location>
</feature>
<keyword evidence="1" id="KW-1133">Transmembrane helix</keyword>
<dbReference type="EMBL" id="SNZP01000005">
    <property type="protein sequence ID" value="TDR80253.1"/>
    <property type="molecule type" value="Genomic_DNA"/>
</dbReference>
<feature type="transmembrane region" description="Helical" evidence="1">
    <location>
        <begin position="290"/>
        <end position="308"/>
    </location>
</feature>
<keyword evidence="1" id="KW-0472">Membrane</keyword>
<feature type="transmembrane region" description="Helical" evidence="1">
    <location>
        <begin position="44"/>
        <end position="65"/>
    </location>
</feature>